<dbReference type="InterPro" id="IPR010679">
    <property type="entry name" value="DUF1254"/>
</dbReference>
<gene>
    <name evidence="4" type="ORF">MESINF_1099</name>
</gene>
<evidence type="ECO:0000259" key="3">
    <source>
        <dbReference type="Pfam" id="PF06863"/>
    </source>
</evidence>
<dbReference type="SUPFAM" id="SSF160935">
    <property type="entry name" value="VPA0735-like"/>
    <property type="match status" value="1"/>
</dbReference>
<accession>A0A7Z7PR91</accession>
<dbReference type="Gene3D" id="2.60.40.1610">
    <property type="entry name" value="Domain of unknown function DUF1254"/>
    <property type="match status" value="1"/>
</dbReference>
<evidence type="ECO:0008006" key="6">
    <source>
        <dbReference type="Google" id="ProtNLM"/>
    </source>
</evidence>
<evidence type="ECO:0000256" key="1">
    <source>
        <dbReference type="SAM" id="SignalP"/>
    </source>
</evidence>
<dbReference type="InterPro" id="IPR037049">
    <property type="entry name" value="DUF1214_C_sf"/>
</dbReference>
<dbReference type="InterPro" id="IPR010621">
    <property type="entry name" value="DUF1214"/>
</dbReference>
<dbReference type="PANTHER" id="PTHR36509:SF2">
    <property type="entry name" value="BLL3101 PROTEIN"/>
    <property type="match status" value="1"/>
</dbReference>
<dbReference type="Gene3D" id="2.60.120.600">
    <property type="entry name" value="Domain of unknown function DUF1214, C-terminal domain"/>
    <property type="match status" value="1"/>
</dbReference>
<dbReference type="PANTHER" id="PTHR36509">
    <property type="entry name" value="BLL3101 PROTEIN"/>
    <property type="match status" value="1"/>
</dbReference>
<proteinExistence type="predicted"/>
<dbReference type="Pfam" id="PF06863">
    <property type="entry name" value="DUF1254"/>
    <property type="match status" value="1"/>
</dbReference>
<feature type="domain" description="DUF1254" evidence="3">
    <location>
        <begin position="68"/>
        <end position="197"/>
    </location>
</feature>
<dbReference type="RefSeq" id="WP_169698847.1">
    <property type="nucleotide sequence ID" value="NZ_LS974202.1"/>
</dbReference>
<dbReference type="KEGG" id="minf:MESINF_1099"/>
<organism evidence="4 5">
    <name type="scientific">Mesotoga infera</name>
    <dbReference type="NCBI Taxonomy" id="1236046"/>
    <lineage>
        <taxon>Bacteria</taxon>
        <taxon>Thermotogati</taxon>
        <taxon>Thermotogota</taxon>
        <taxon>Thermotogae</taxon>
        <taxon>Kosmotogales</taxon>
        <taxon>Kosmotogaceae</taxon>
        <taxon>Mesotoga</taxon>
    </lineage>
</organism>
<evidence type="ECO:0000313" key="5">
    <source>
        <dbReference type="Proteomes" id="UP000250796"/>
    </source>
</evidence>
<dbReference type="InterPro" id="IPR037050">
    <property type="entry name" value="DUF1254_sf"/>
</dbReference>
<sequence>MSQCKNLITLVILCLFLFSSPIANATELTTDFEQAKEIAKQAYIFAYPMLEDFKTMFIQAIDPGLFSMFYHKRELRGPDYREVVRPNNDSIYSRLWLDLRSEPVVVSIPAVEDRYYSFEMIDMYTHNFAYVGTRTTGTGARTFVISGPFWHGDTPSGVDDVFRSEGNFVLCLVRISVNMQVEGDLEKVLVIQDEHEIQSLSSYLGEEAPPAADPAIFPTYDKTKAESAEFISYFNFLLGQLQIHPSEKELIERFGKIGIGPNLPFDVNAMPSGIREAVEEGIKEALEIIQNPEEMVGISKNGWNLSIFGNREEMQGEYELRAVAAYRSLYGNSLEEAYCPNGLVDEDGDAFDGSKFKYVLSFNSDEVPAVEPKGFWSITMYGEDQFLVANEINRYSIGDRTDMKYGEDGSLVIYIQHESPGADKESNWLPAPDGIFSLTMRIYLPSWEVRDPVHCLVPVKKSGAVDSGGKP</sequence>
<keyword evidence="5" id="KW-1185">Reference proteome</keyword>
<feature type="domain" description="DUF1214" evidence="2">
    <location>
        <begin position="337"/>
        <end position="446"/>
    </location>
</feature>
<dbReference type="AlphaFoldDB" id="A0A7Z7PR91"/>
<dbReference type="EMBL" id="LS974202">
    <property type="protein sequence ID" value="SSC12543.1"/>
    <property type="molecule type" value="Genomic_DNA"/>
</dbReference>
<dbReference type="Pfam" id="PF06742">
    <property type="entry name" value="DUF1214"/>
    <property type="match status" value="1"/>
</dbReference>
<dbReference type="Proteomes" id="UP000250796">
    <property type="component" value="Chromosome MESINF"/>
</dbReference>
<feature type="signal peptide" evidence="1">
    <location>
        <begin position="1"/>
        <end position="25"/>
    </location>
</feature>
<evidence type="ECO:0000259" key="2">
    <source>
        <dbReference type="Pfam" id="PF06742"/>
    </source>
</evidence>
<feature type="chain" id="PRO_5030818365" description="DUF1254 domain-containing protein" evidence="1">
    <location>
        <begin position="26"/>
        <end position="471"/>
    </location>
</feature>
<evidence type="ECO:0000313" key="4">
    <source>
        <dbReference type="EMBL" id="SSC12543.1"/>
    </source>
</evidence>
<reference evidence="4 5" key="1">
    <citation type="submission" date="2017-01" db="EMBL/GenBank/DDBJ databases">
        <authorList>
            <person name="Erauso G."/>
        </authorList>
    </citation>
    <scope>NUCLEOTIDE SEQUENCE [LARGE SCALE GENOMIC DNA]</scope>
    <source>
        <strain evidence="4">MESINF1</strain>
    </source>
</reference>
<name>A0A7Z7PR91_9BACT</name>
<protein>
    <recommendedName>
        <fullName evidence="6">DUF1254 domain-containing protein</fullName>
    </recommendedName>
</protein>
<keyword evidence="1" id="KW-0732">Signal</keyword>